<gene>
    <name evidence="2" type="ORF">ACFSKL_21395</name>
</gene>
<evidence type="ECO:0008006" key="4">
    <source>
        <dbReference type="Google" id="ProtNLM"/>
    </source>
</evidence>
<comment type="caution">
    <text evidence="2">The sequence shown here is derived from an EMBL/GenBank/DDBJ whole genome shotgun (WGS) entry which is preliminary data.</text>
</comment>
<evidence type="ECO:0000313" key="2">
    <source>
        <dbReference type="EMBL" id="MFD2037367.1"/>
    </source>
</evidence>
<reference evidence="3" key="1">
    <citation type="journal article" date="2019" name="Int. J. Syst. Evol. Microbiol.">
        <title>The Global Catalogue of Microorganisms (GCM) 10K type strain sequencing project: providing services to taxonomists for standard genome sequencing and annotation.</title>
        <authorList>
            <consortium name="The Broad Institute Genomics Platform"/>
            <consortium name="The Broad Institute Genome Sequencing Center for Infectious Disease"/>
            <person name="Wu L."/>
            <person name="Ma J."/>
        </authorList>
    </citation>
    <scope>NUCLEOTIDE SEQUENCE [LARGE SCALE GENOMIC DNA]</scope>
    <source>
        <strain evidence="3">CGMCC 1.15180</strain>
    </source>
</reference>
<evidence type="ECO:0000256" key="1">
    <source>
        <dbReference type="SAM" id="Phobius"/>
    </source>
</evidence>
<protein>
    <recommendedName>
        <fullName evidence="4">Tetratricopeptide repeat-containing protein</fullName>
    </recommendedName>
</protein>
<dbReference type="RefSeq" id="WP_376889195.1">
    <property type="nucleotide sequence ID" value="NZ_JBHUHR010000048.1"/>
</dbReference>
<keyword evidence="3" id="KW-1185">Reference proteome</keyword>
<keyword evidence="1" id="KW-0472">Membrane</keyword>
<name>A0ABW4VRJ0_9BACT</name>
<feature type="transmembrane region" description="Helical" evidence="1">
    <location>
        <begin position="79"/>
        <end position="98"/>
    </location>
</feature>
<keyword evidence="1" id="KW-0812">Transmembrane</keyword>
<organism evidence="2 3">
    <name type="scientific">Belliella marina</name>
    <dbReference type="NCBI Taxonomy" id="1644146"/>
    <lineage>
        <taxon>Bacteria</taxon>
        <taxon>Pseudomonadati</taxon>
        <taxon>Bacteroidota</taxon>
        <taxon>Cytophagia</taxon>
        <taxon>Cytophagales</taxon>
        <taxon>Cyclobacteriaceae</taxon>
        <taxon>Belliella</taxon>
    </lineage>
</organism>
<dbReference type="Proteomes" id="UP001597361">
    <property type="component" value="Unassembled WGS sequence"/>
</dbReference>
<evidence type="ECO:0000313" key="3">
    <source>
        <dbReference type="Proteomes" id="UP001597361"/>
    </source>
</evidence>
<dbReference type="EMBL" id="JBHUHR010000048">
    <property type="protein sequence ID" value="MFD2037367.1"/>
    <property type="molecule type" value="Genomic_DNA"/>
</dbReference>
<proteinExistence type="predicted"/>
<accession>A0ABW4VRJ0</accession>
<sequence>MSTQSELIDKYFEGSLSESEKSTFDNLMESDPDFRETVTFQMKTKLAFQNKERKSLKGFLEQIEGDIRQSDNHPKTIRFWPYMAAAIMVLFLTITYFVKKASNPDDVAYSQDFYAYYEAYPNVVKPITRGESIDPEELEKAAFIAYESRDFRQADSLFSLLMSQQNEYILFYKGITKIELEQYDSANLLFENYLYSEGMQFRDQAKWYLALSHLVKGDSIKGKEELVKLRKSSGYKMEEVERLLLNLE</sequence>
<keyword evidence="1" id="KW-1133">Transmembrane helix</keyword>